<dbReference type="SUPFAM" id="SSF48097">
    <property type="entry name" value="Regulator of G-protein signaling, RGS"/>
    <property type="match status" value="1"/>
</dbReference>
<gene>
    <name evidence="6" type="primary">SST2</name>
    <name evidence="6" type="ORF">MOBT1_000520</name>
</gene>
<feature type="compositionally biased region" description="Polar residues" evidence="4">
    <location>
        <begin position="491"/>
        <end position="509"/>
    </location>
</feature>
<evidence type="ECO:0000313" key="6">
    <source>
        <dbReference type="EMBL" id="WFD01840.1"/>
    </source>
</evidence>
<dbReference type="Proteomes" id="UP001214603">
    <property type="component" value="Chromosome 1"/>
</dbReference>
<dbReference type="GO" id="GO:0005681">
    <property type="term" value="C:spliceosomal complex"/>
    <property type="evidence" value="ECO:0007669"/>
    <property type="project" value="TreeGrafter"/>
</dbReference>
<sequence length="887" mass="96207">MPRIRTTQTRPPPDGFEEIEPIVEEYETKMRDAENDTHEGKRKAESVWPIMRITHMRSRYIYDLFYKREAISRELYEWLVEQKYADAAYVSVLTQLDCKVEAVRLREAVLCALHPVSGTFVDAPSPPMSPDADARSQGTAPEGPAAVQSNEQWMMRLNREGLPMCKDLHGLFTTMLISLSDRWPDWRFSLAFVLPAAVQRMQALQFVQIVRDSAGGMHNMLSLSQIKTSFIMSTETAWRICQAFIDACLMERLPRSDGEVYAPTPKGLHLVDRFVTRHGIATRSVSNLLNVHEVCDKLLFLERDDQDDVLLSDAVVRIVFHRLVGLGPDRSEASALGLAMEPTQVRDASGALYKTAKFSSFDALSWLVNYTTLVSMDEAAVLLAHMVRLGWIEAQLGVPPEQSNRVAAVRIEDATLSDGEAREGTFVEGDIYHVTEKGASVAWHVDWDESELSHDAPPRPPTSMSDAQKAHEMHAVSPRIDTSELYDDYTSRNPYASQRAVSPTQSPIQHLSPYMGMSPLPNVSPIAGESPLPKSSPLAGSSNVRSSAAPTEPAPSGGYATGLGLGLGPEATEARAGPSVPHTTVSPPEATARSAAPAPARVSVPRPAADAVPRSGPSTITTSVPVDTSAPASASSSRAKEGTASLSNSDVPSTAPVSAALASEPRESTPTEASLPQPAPAISRSGTTTSRATTAATAVTSASRRTTSVSQDPQSLAHILHTPKLRRAFAAFLAACNNVDLLRLWCQVEWFRNDCRVASSGTPPAPPASDPVAELPSRSEVRGGTNGPTERSMLREILENRARTRLAPFVAPEAAKSLELDVTSLAQALRTYTEPSARALPGSPEAARESEVQLAQLLVQCAAVQKQVYTRLAEQPRRQFLAARGEL</sequence>
<keyword evidence="7" id="KW-1185">Reference proteome</keyword>
<evidence type="ECO:0000256" key="3">
    <source>
        <dbReference type="ARBA" id="ARBA00023242"/>
    </source>
</evidence>
<evidence type="ECO:0000256" key="1">
    <source>
        <dbReference type="ARBA" id="ARBA00004123"/>
    </source>
</evidence>
<protein>
    <submittedName>
        <fullName evidence="6">AMSH/STAMBP protein ubiquitin specific-protease</fullName>
    </submittedName>
</protein>
<dbReference type="Pfam" id="PF01125">
    <property type="entry name" value="BUD31"/>
    <property type="match status" value="1"/>
</dbReference>
<evidence type="ECO:0000256" key="2">
    <source>
        <dbReference type="ARBA" id="ARBA00005287"/>
    </source>
</evidence>
<dbReference type="PANTHER" id="PTHR19411">
    <property type="entry name" value="PROTEIN BUD31-RELATED"/>
    <property type="match status" value="1"/>
</dbReference>
<dbReference type="InterPro" id="IPR036305">
    <property type="entry name" value="RGS_sf"/>
</dbReference>
<dbReference type="Pfam" id="PF25889">
    <property type="entry name" value="WHD_Fungal_DR"/>
    <property type="match status" value="1"/>
</dbReference>
<proteinExistence type="inferred from homology"/>
<evidence type="ECO:0000256" key="4">
    <source>
        <dbReference type="SAM" id="MobiDB-lite"/>
    </source>
</evidence>
<evidence type="ECO:0000313" key="7">
    <source>
        <dbReference type="Proteomes" id="UP001214603"/>
    </source>
</evidence>
<dbReference type="PRINTS" id="PR00322">
    <property type="entry name" value="G10"/>
</dbReference>
<dbReference type="InterPro" id="IPR001748">
    <property type="entry name" value="BUD31"/>
</dbReference>
<organism evidence="6 7">
    <name type="scientific">Malassezia obtusa</name>
    <dbReference type="NCBI Taxonomy" id="76774"/>
    <lineage>
        <taxon>Eukaryota</taxon>
        <taxon>Fungi</taxon>
        <taxon>Dikarya</taxon>
        <taxon>Basidiomycota</taxon>
        <taxon>Ustilaginomycotina</taxon>
        <taxon>Malasseziomycetes</taxon>
        <taxon>Malasseziales</taxon>
        <taxon>Malasseziaceae</taxon>
        <taxon>Malassezia</taxon>
    </lineage>
</organism>
<reference evidence="6" key="1">
    <citation type="submission" date="2023-03" db="EMBL/GenBank/DDBJ databases">
        <title>Mating type loci evolution in Malassezia.</title>
        <authorList>
            <person name="Coelho M.A."/>
        </authorList>
    </citation>
    <scope>NUCLEOTIDE SEQUENCE</scope>
    <source>
        <strain evidence="6">CBS 7876</strain>
    </source>
</reference>
<dbReference type="PANTHER" id="PTHR19411:SF0">
    <property type="entry name" value="PROTEIN BUD31 HOMOLOG"/>
    <property type="match status" value="1"/>
</dbReference>
<name>A0AAF0DYN9_9BASI</name>
<feature type="compositionally biased region" description="Low complexity" evidence="4">
    <location>
        <begin position="683"/>
        <end position="710"/>
    </location>
</feature>
<keyword evidence="3" id="KW-0539">Nucleus</keyword>
<feature type="domain" description="RGS1/SST2-like Fungal-Differentiation Regulator" evidence="5">
    <location>
        <begin position="167"/>
        <end position="290"/>
    </location>
</feature>
<dbReference type="InterPro" id="IPR058855">
    <property type="entry name" value="RGS1/SST2-like_Fungal-DR"/>
</dbReference>
<feature type="region of interest" description="Disordered" evidence="4">
    <location>
        <begin position="122"/>
        <end position="146"/>
    </location>
</feature>
<feature type="compositionally biased region" description="Polar residues" evidence="4">
    <location>
        <begin position="644"/>
        <end position="656"/>
    </location>
</feature>
<feature type="region of interest" description="Disordered" evidence="4">
    <location>
        <begin position="450"/>
        <end position="715"/>
    </location>
</feature>
<dbReference type="GO" id="GO:0000398">
    <property type="term" value="P:mRNA splicing, via spliceosome"/>
    <property type="evidence" value="ECO:0007669"/>
    <property type="project" value="TreeGrafter"/>
</dbReference>
<feature type="region of interest" description="Disordered" evidence="4">
    <location>
        <begin position="758"/>
        <end position="790"/>
    </location>
</feature>
<feature type="compositionally biased region" description="Low complexity" evidence="4">
    <location>
        <begin position="586"/>
        <end position="615"/>
    </location>
</feature>
<dbReference type="AlphaFoldDB" id="A0AAF0DYN9"/>
<dbReference type="Gene3D" id="1.10.167.10">
    <property type="entry name" value="Regulator of G-protein Signalling 4, domain 2"/>
    <property type="match status" value="1"/>
</dbReference>
<dbReference type="InterPro" id="IPR044926">
    <property type="entry name" value="RGS_subdomain_2"/>
</dbReference>
<evidence type="ECO:0000259" key="5">
    <source>
        <dbReference type="Pfam" id="PF25889"/>
    </source>
</evidence>
<comment type="subcellular location">
    <subcellularLocation>
        <location evidence="1">Nucleus</location>
    </subcellularLocation>
</comment>
<accession>A0AAF0DYN9</accession>
<dbReference type="EMBL" id="CP119934">
    <property type="protein sequence ID" value="WFD01840.1"/>
    <property type="molecule type" value="Genomic_DNA"/>
</dbReference>
<feature type="compositionally biased region" description="Polar residues" evidence="4">
    <location>
        <begin position="538"/>
        <end position="549"/>
    </location>
</feature>
<feature type="compositionally biased region" description="Polar residues" evidence="4">
    <location>
        <begin position="616"/>
        <end position="626"/>
    </location>
</feature>
<comment type="similarity">
    <text evidence="2">Belongs to the BUD31 (G10) family.</text>
</comment>